<dbReference type="GO" id="GO:0005462">
    <property type="term" value="F:UDP-N-acetylglucosamine transmembrane transporter activity"/>
    <property type="evidence" value="ECO:0007669"/>
    <property type="project" value="TreeGrafter"/>
</dbReference>
<dbReference type="Pfam" id="PF08449">
    <property type="entry name" value="UAA"/>
    <property type="match status" value="1"/>
</dbReference>
<dbReference type="NCBIfam" id="TIGR00803">
    <property type="entry name" value="nst"/>
    <property type="match status" value="1"/>
</dbReference>
<feature type="transmembrane region" description="Helical" evidence="8">
    <location>
        <begin position="86"/>
        <end position="106"/>
    </location>
</feature>
<dbReference type="AlphaFoldDB" id="A0A9P8LDG6"/>
<evidence type="ECO:0000256" key="4">
    <source>
        <dbReference type="ARBA" id="ARBA00022692"/>
    </source>
</evidence>
<keyword evidence="5 8" id="KW-1133">Transmembrane helix</keyword>
<feature type="transmembrane region" description="Helical" evidence="8">
    <location>
        <begin position="331"/>
        <end position="349"/>
    </location>
</feature>
<feature type="transmembrane region" description="Helical" evidence="8">
    <location>
        <begin position="181"/>
        <end position="199"/>
    </location>
</feature>
<feature type="region of interest" description="Disordered" evidence="7">
    <location>
        <begin position="1"/>
        <end position="51"/>
    </location>
</feature>
<evidence type="ECO:0000313" key="9">
    <source>
        <dbReference type="EMBL" id="KAH0562371.1"/>
    </source>
</evidence>
<gene>
    <name evidence="9" type="ORF">GP486_002937</name>
</gene>
<sequence>MAKRRRTVALFASNSTTSSNTAQSTRRRSEHPRDPPSAASSNAPPTPKQINARPHLENAESATQLNGGFSRHSALAIASGVVQSTIPVWSVLITFTQFLLVALHGYYTHFSRHNPPFFLVPNRVPLIRWMTGIVLFFTVSVLNNYAFSFNISVPVHIILRSGGSIATMLVGYAWGKRYSRMHVISVALLTVGVIVSAVADSKKPSLAAQPTSLSIFLTGLLVLFIAQILSAIMGLYIQATYETYGSHWRENLFYSHFLSLPLFIPLFPKILSQFRLLAASPPLPLIPGSLITYISPKSSILIQKLANIAIPKHLLNLLLNSLTQFACIRGVNLLGSCTSALTVTIVLNIRKLASLLLSIRLFGNQLNPGVLTGATLVFTAGGMYAWESQRLASLSKARMRSIVSKDI</sequence>
<evidence type="ECO:0000256" key="5">
    <source>
        <dbReference type="ARBA" id="ARBA00022989"/>
    </source>
</evidence>
<keyword evidence="2" id="KW-0813">Transport</keyword>
<proteinExistence type="predicted"/>
<organism evidence="9 10">
    <name type="scientific">Trichoglossum hirsutum</name>
    <dbReference type="NCBI Taxonomy" id="265104"/>
    <lineage>
        <taxon>Eukaryota</taxon>
        <taxon>Fungi</taxon>
        <taxon>Dikarya</taxon>
        <taxon>Ascomycota</taxon>
        <taxon>Pezizomycotina</taxon>
        <taxon>Geoglossomycetes</taxon>
        <taxon>Geoglossales</taxon>
        <taxon>Geoglossaceae</taxon>
        <taxon>Trichoglossum</taxon>
    </lineage>
</organism>
<accession>A0A9P8LDG6</accession>
<dbReference type="InterPro" id="IPR013657">
    <property type="entry name" value="SCL35B1-4/HUT1"/>
</dbReference>
<feature type="compositionally biased region" description="Low complexity" evidence="7">
    <location>
        <begin position="12"/>
        <end position="24"/>
    </location>
</feature>
<keyword evidence="3" id="KW-0762">Sugar transport</keyword>
<comment type="subcellular location">
    <subcellularLocation>
        <location evidence="1">Endomembrane system</location>
        <topology evidence="1">Multi-pass membrane protein</topology>
    </subcellularLocation>
</comment>
<dbReference type="EMBL" id="JAGHQM010000362">
    <property type="protein sequence ID" value="KAH0562371.1"/>
    <property type="molecule type" value="Genomic_DNA"/>
</dbReference>
<dbReference type="GO" id="GO:0005464">
    <property type="term" value="F:UDP-xylose transmembrane transporter activity"/>
    <property type="evidence" value="ECO:0007669"/>
    <property type="project" value="TreeGrafter"/>
</dbReference>
<evidence type="ECO:0000313" key="10">
    <source>
        <dbReference type="Proteomes" id="UP000750711"/>
    </source>
</evidence>
<evidence type="ECO:0000256" key="3">
    <source>
        <dbReference type="ARBA" id="ARBA00022597"/>
    </source>
</evidence>
<evidence type="ECO:0000256" key="8">
    <source>
        <dbReference type="SAM" id="Phobius"/>
    </source>
</evidence>
<evidence type="ECO:0000256" key="2">
    <source>
        <dbReference type="ARBA" id="ARBA00022448"/>
    </source>
</evidence>
<evidence type="ECO:0008006" key="11">
    <source>
        <dbReference type="Google" id="ProtNLM"/>
    </source>
</evidence>
<dbReference type="GO" id="GO:0000139">
    <property type="term" value="C:Golgi membrane"/>
    <property type="evidence" value="ECO:0007669"/>
    <property type="project" value="TreeGrafter"/>
</dbReference>
<evidence type="ECO:0000256" key="1">
    <source>
        <dbReference type="ARBA" id="ARBA00004127"/>
    </source>
</evidence>
<name>A0A9P8LDG6_9PEZI</name>
<feature type="transmembrane region" description="Helical" evidence="8">
    <location>
        <begin position="211"/>
        <end position="237"/>
    </location>
</feature>
<dbReference type="Proteomes" id="UP000750711">
    <property type="component" value="Unassembled WGS sequence"/>
</dbReference>
<keyword evidence="6 8" id="KW-0472">Membrane</keyword>
<feature type="transmembrane region" description="Helical" evidence="8">
    <location>
        <begin position="369"/>
        <end position="386"/>
    </location>
</feature>
<feature type="transmembrane region" description="Helical" evidence="8">
    <location>
        <begin position="126"/>
        <end position="145"/>
    </location>
</feature>
<evidence type="ECO:0000256" key="6">
    <source>
        <dbReference type="ARBA" id="ARBA00023136"/>
    </source>
</evidence>
<dbReference type="GO" id="GO:0005789">
    <property type="term" value="C:endoplasmic reticulum membrane"/>
    <property type="evidence" value="ECO:0007669"/>
    <property type="project" value="TreeGrafter"/>
</dbReference>
<reference evidence="9" key="1">
    <citation type="submission" date="2021-03" db="EMBL/GenBank/DDBJ databases">
        <title>Comparative genomics and phylogenomic investigation of the class Geoglossomycetes provide insights into ecological specialization and systematics.</title>
        <authorList>
            <person name="Melie T."/>
            <person name="Pirro S."/>
            <person name="Miller A.N."/>
            <person name="Quandt A."/>
        </authorList>
    </citation>
    <scope>NUCLEOTIDE SEQUENCE</scope>
    <source>
        <strain evidence="9">CAQ_001_2017</strain>
    </source>
</reference>
<keyword evidence="10" id="KW-1185">Reference proteome</keyword>
<comment type="caution">
    <text evidence="9">The sequence shown here is derived from an EMBL/GenBank/DDBJ whole genome shotgun (WGS) entry which is preliminary data.</text>
</comment>
<keyword evidence="4 8" id="KW-0812">Transmembrane</keyword>
<dbReference type="PANTHER" id="PTHR10778">
    <property type="entry name" value="SOLUTE CARRIER FAMILY 35 MEMBER B"/>
    <property type="match status" value="1"/>
</dbReference>
<dbReference type="PANTHER" id="PTHR10778:SF4">
    <property type="entry name" value="NUCLEOTIDE SUGAR TRANSPORTER SLC35B4"/>
    <property type="match status" value="1"/>
</dbReference>
<protein>
    <recommendedName>
        <fullName evidence="11">UAA transporter</fullName>
    </recommendedName>
</protein>
<evidence type="ECO:0000256" key="7">
    <source>
        <dbReference type="SAM" id="MobiDB-lite"/>
    </source>
</evidence>